<keyword evidence="3" id="KW-0547">Nucleotide-binding</keyword>
<dbReference type="SUPFAM" id="SSF52540">
    <property type="entry name" value="P-loop containing nucleoside triphosphate hydrolases"/>
    <property type="match status" value="1"/>
</dbReference>
<sequence length="38" mass="3870">MKKHLFLIGGASGCGKTAICQMLAGTMGKVICLDGDSL</sequence>
<protein>
    <recommendedName>
        <fullName evidence="5">UDP-N-acetylglucosamine kinase</fullName>
        <ecNumber evidence="2">2.7.1.176</ecNumber>
    </recommendedName>
    <alternativeName>
        <fullName evidence="5">UDP-N-acetylglucosamine kinase</fullName>
    </alternativeName>
</protein>
<evidence type="ECO:0000313" key="8">
    <source>
        <dbReference type="EMBL" id="MBC5582540.1"/>
    </source>
</evidence>
<accession>A0A923REX5</accession>
<gene>
    <name evidence="8" type="ORF">H8S23_13585</name>
</gene>
<feature type="domain" description="Zeta toxin" evidence="7">
    <location>
        <begin position="3"/>
        <end position="38"/>
    </location>
</feature>
<dbReference type="EC" id="2.7.1.176" evidence="2"/>
<dbReference type="RefSeq" id="WP_186888890.1">
    <property type="nucleotide sequence ID" value="NZ_JACONZ010000005.1"/>
</dbReference>
<name>A0A923REX5_9FIRM</name>
<evidence type="ECO:0000256" key="4">
    <source>
        <dbReference type="ARBA" id="ARBA00022840"/>
    </source>
</evidence>
<organism evidence="8 9">
    <name type="scientific">Anaerofilum hominis</name>
    <dbReference type="NCBI Taxonomy" id="2763016"/>
    <lineage>
        <taxon>Bacteria</taxon>
        <taxon>Bacillati</taxon>
        <taxon>Bacillota</taxon>
        <taxon>Clostridia</taxon>
        <taxon>Eubacteriales</taxon>
        <taxon>Oscillospiraceae</taxon>
        <taxon>Anaerofilum</taxon>
    </lineage>
</organism>
<evidence type="ECO:0000256" key="3">
    <source>
        <dbReference type="ARBA" id="ARBA00022741"/>
    </source>
</evidence>
<dbReference type="GO" id="GO:0016301">
    <property type="term" value="F:kinase activity"/>
    <property type="evidence" value="ECO:0007669"/>
    <property type="project" value="InterPro"/>
</dbReference>
<comment type="catalytic activity">
    <reaction evidence="6">
        <text>UDP-N-acetyl-alpha-D-glucosamine + ATP = UDP-N-acetyl-alpha-D-glucosamine 3'-phosphate + ADP + H(+)</text>
        <dbReference type="Rhea" id="RHEA:32671"/>
        <dbReference type="ChEBI" id="CHEBI:15378"/>
        <dbReference type="ChEBI" id="CHEBI:30616"/>
        <dbReference type="ChEBI" id="CHEBI:57705"/>
        <dbReference type="ChEBI" id="CHEBI:64353"/>
        <dbReference type="ChEBI" id="CHEBI:456216"/>
        <dbReference type="EC" id="2.7.1.176"/>
    </reaction>
</comment>
<comment type="caution">
    <text evidence="8">The sequence shown here is derived from an EMBL/GenBank/DDBJ whole genome shotgun (WGS) entry which is preliminary data.</text>
</comment>
<proteinExistence type="inferred from homology"/>
<dbReference type="GO" id="GO:0005524">
    <property type="term" value="F:ATP binding"/>
    <property type="evidence" value="ECO:0007669"/>
    <property type="project" value="UniProtKB-KW"/>
</dbReference>
<keyword evidence="4" id="KW-0067">ATP-binding</keyword>
<comment type="similarity">
    <text evidence="1">Belongs to the zeta toxin family.</text>
</comment>
<reference evidence="8" key="1">
    <citation type="submission" date="2020-08" db="EMBL/GenBank/DDBJ databases">
        <title>Genome public.</title>
        <authorList>
            <person name="Liu C."/>
            <person name="Sun Q."/>
        </authorList>
    </citation>
    <scope>NUCLEOTIDE SEQUENCE</scope>
    <source>
        <strain evidence="8">BX8</strain>
    </source>
</reference>
<keyword evidence="9" id="KW-1185">Reference proteome</keyword>
<dbReference type="InterPro" id="IPR010488">
    <property type="entry name" value="Zeta_toxin_domain"/>
</dbReference>
<dbReference type="AlphaFoldDB" id="A0A923REX5"/>
<dbReference type="Pfam" id="PF06414">
    <property type="entry name" value="Zeta_toxin"/>
    <property type="match status" value="1"/>
</dbReference>
<dbReference type="Gene3D" id="3.40.50.300">
    <property type="entry name" value="P-loop containing nucleotide triphosphate hydrolases"/>
    <property type="match status" value="1"/>
</dbReference>
<evidence type="ECO:0000256" key="5">
    <source>
        <dbReference type="ARBA" id="ARBA00032897"/>
    </source>
</evidence>
<evidence type="ECO:0000256" key="2">
    <source>
        <dbReference type="ARBA" id="ARBA00011963"/>
    </source>
</evidence>
<evidence type="ECO:0000256" key="6">
    <source>
        <dbReference type="ARBA" id="ARBA00048178"/>
    </source>
</evidence>
<dbReference type="EMBL" id="JACONZ010000005">
    <property type="protein sequence ID" value="MBC5582540.1"/>
    <property type="molecule type" value="Genomic_DNA"/>
</dbReference>
<evidence type="ECO:0000256" key="1">
    <source>
        <dbReference type="ARBA" id="ARBA00009104"/>
    </source>
</evidence>
<evidence type="ECO:0000313" key="9">
    <source>
        <dbReference type="Proteomes" id="UP000659630"/>
    </source>
</evidence>
<dbReference type="Proteomes" id="UP000659630">
    <property type="component" value="Unassembled WGS sequence"/>
</dbReference>
<dbReference type="InterPro" id="IPR027417">
    <property type="entry name" value="P-loop_NTPase"/>
</dbReference>
<evidence type="ECO:0000259" key="7">
    <source>
        <dbReference type="Pfam" id="PF06414"/>
    </source>
</evidence>